<evidence type="ECO:0000313" key="2">
    <source>
        <dbReference type="Proteomes" id="UP001213000"/>
    </source>
</evidence>
<evidence type="ECO:0008006" key="3">
    <source>
        <dbReference type="Google" id="ProtNLM"/>
    </source>
</evidence>
<dbReference type="EMBL" id="JANIEX010000005">
    <property type="protein sequence ID" value="KAJ3576761.1"/>
    <property type="molecule type" value="Genomic_DNA"/>
</dbReference>
<evidence type="ECO:0000313" key="1">
    <source>
        <dbReference type="EMBL" id="KAJ3576761.1"/>
    </source>
</evidence>
<accession>A0AAD5W2S5</accession>
<name>A0AAD5W2S5_9AGAR</name>
<keyword evidence="2" id="KW-1185">Reference proteome</keyword>
<reference evidence="1" key="1">
    <citation type="submission" date="2022-07" db="EMBL/GenBank/DDBJ databases">
        <title>Genome Sequence of Leucocoprinus birnbaumii.</title>
        <authorList>
            <person name="Buettner E."/>
        </authorList>
    </citation>
    <scope>NUCLEOTIDE SEQUENCE</scope>
    <source>
        <strain evidence="1">VT141</strain>
    </source>
</reference>
<dbReference type="AlphaFoldDB" id="A0AAD5W2S5"/>
<protein>
    <recommendedName>
        <fullName evidence="3">F-box domain-containing protein</fullName>
    </recommendedName>
</protein>
<organism evidence="1 2">
    <name type="scientific">Leucocoprinus birnbaumii</name>
    <dbReference type="NCBI Taxonomy" id="56174"/>
    <lineage>
        <taxon>Eukaryota</taxon>
        <taxon>Fungi</taxon>
        <taxon>Dikarya</taxon>
        <taxon>Basidiomycota</taxon>
        <taxon>Agaricomycotina</taxon>
        <taxon>Agaricomycetes</taxon>
        <taxon>Agaricomycetidae</taxon>
        <taxon>Agaricales</taxon>
        <taxon>Agaricineae</taxon>
        <taxon>Agaricaceae</taxon>
        <taxon>Leucocoprinus</taxon>
    </lineage>
</organism>
<sequence length="529" mass="61397">MFTSSQQAESDVLGADLAELDHEIDTLMTKRARIRYRYNQLRARTSVLPPETLSIIFQHVCDLQVSESTDLKDDRRPIAISSVSVHWREVARSTPAIWNRLCVRVKHADCASEGGFNLLKLYYKNSGNQLMDLQLSIREDDGLDDEENRPLGVLIRRNDPSVVDIFQFLLSDHPTKLRALFFNDFSLNWSYHFVGNIDRTIGLPNLERIHIGWSEDIEHDHDWAEPLYLATCLLPKLHDISLARAAPNFLIPHSQITDLHLEDIAIDYCVYVMNLCTSASECHIFYPLPPAEPDAEVPTAPVTLTKTTCLGWAFGMERWDLAFLTHYTFPSLLRFRYEDQSSDGLEDDFSITDQDLRLQQKNFLSRCPKLQVFERVADSFHNWNFNALRDDLPSHVEEIYLRRVEYGEAEAILRGLIRDSDASMETFPRLKALEIQGDFWNGLVHFLFPRLIKMLESRRRPLEEKYKDHFLLEEITLKWDPEPKERPSYLNDEQRIQLQEMVDKGLKVTTSSNLRSGERVWPTTQVVST</sequence>
<dbReference type="Proteomes" id="UP001213000">
    <property type="component" value="Unassembled WGS sequence"/>
</dbReference>
<gene>
    <name evidence="1" type="ORF">NP233_g206</name>
</gene>
<proteinExistence type="predicted"/>
<comment type="caution">
    <text evidence="1">The sequence shown here is derived from an EMBL/GenBank/DDBJ whole genome shotgun (WGS) entry which is preliminary data.</text>
</comment>